<sequence length="84" mass="8916">MHIPSSLLILAISAVTIAIPVSNVGSAKPIPQIAPRDFLDSISNAITGAISDAEKELCRLRIALASSKAVERLRRGIARTGRRV</sequence>
<accession>A0A6A6Z3A4</accession>
<gene>
    <name evidence="2 4" type="ORF">BDZ99DRAFT_191420</name>
</gene>
<dbReference type="EMBL" id="MU003694">
    <property type="protein sequence ID" value="KAF2815153.1"/>
    <property type="molecule type" value="Genomic_DNA"/>
</dbReference>
<dbReference type="RefSeq" id="XP_033582117.1">
    <property type="nucleotide sequence ID" value="XM_033713147.1"/>
</dbReference>
<reference evidence="2 4" key="1">
    <citation type="journal article" date="2020" name="Stud. Mycol.">
        <title>101 Dothideomycetes genomes: a test case for predicting lifestyles and emergence of pathogens.</title>
        <authorList>
            <person name="Haridas S."/>
            <person name="Albert R."/>
            <person name="Binder M."/>
            <person name="Bloem J."/>
            <person name="Labutti K."/>
            <person name="Salamov A."/>
            <person name="Andreopoulos B."/>
            <person name="Baker S."/>
            <person name="Barry K."/>
            <person name="Bills G."/>
            <person name="Bluhm B."/>
            <person name="Cannon C."/>
            <person name="Castanera R."/>
            <person name="Culley D."/>
            <person name="Daum C."/>
            <person name="Ezra D."/>
            <person name="Gonzalez J."/>
            <person name="Henrissat B."/>
            <person name="Kuo A."/>
            <person name="Liang C."/>
            <person name="Lipzen A."/>
            <person name="Lutzoni F."/>
            <person name="Magnuson J."/>
            <person name="Mondo S."/>
            <person name="Nolan M."/>
            <person name="Ohm R."/>
            <person name="Pangilinan J."/>
            <person name="Park H.-J."/>
            <person name="Ramirez L."/>
            <person name="Alfaro M."/>
            <person name="Sun H."/>
            <person name="Tritt A."/>
            <person name="Yoshinaga Y."/>
            <person name="Zwiers L.-H."/>
            <person name="Turgeon B."/>
            <person name="Goodwin S."/>
            <person name="Spatafora J."/>
            <person name="Crous P."/>
            <person name="Grigoriev I."/>
        </authorList>
    </citation>
    <scope>NUCLEOTIDE SEQUENCE</scope>
    <source>
        <strain evidence="2 4">CBS 304.34</strain>
    </source>
</reference>
<keyword evidence="3" id="KW-1185">Reference proteome</keyword>
<evidence type="ECO:0000313" key="3">
    <source>
        <dbReference type="Proteomes" id="UP000504636"/>
    </source>
</evidence>
<protein>
    <submittedName>
        <fullName evidence="2 4">Uncharacterized protein</fullName>
    </submittedName>
</protein>
<feature type="signal peptide" evidence="1">
    <location>
        <begin position="1"/>
        <end position="18"/>
    </location>
</feature>
<dbReference type="Proteomes" id="UP000504636">
    <property type="component" value="Unplaced"/>
</dbReference>
<dbReference type="GeneID" id="54454040"/>
<keyword evidence="1" id="KW-0732">Signal</keyword>
<evidence type="ECO:0000256" key="1">
    <source>
        <dbReference type="SAM" id="SignalP"/>
    </source>
</evidence>
<evidence type="ECO:0000313" key="2">
    <source>
        <dbReference type="EMBL" id="KAF2815153.1"/>
    </source>
</evidence>
<reference evidence="4" key="2">
    <citation type="submission" date="2020-04" db="EMBL/GenBank/DDBJ databases">
        <authorList>
            <consortium name="NCBI Genome Project"/>
        </authorList>
    </citation>
    <scope>NUCLEOTIDE SEQUENCE</scope>
    <source>
        <strain evidence="4">CBS 304.34</strain>
    </source>
</reference>
<organism evidence="2">
    <name type="scientific">Mytilinidion resinicola</name>
    <dbReference type="NCBI Taxonomy" id="574789"/>
    <lineage>
        <taxon>Eukaryota</taxon>
        <taxon>Fungi</taxon>
        <taxon>Dikarya</taxon>
        <taxon>Ascomycota</taxon>
        <taxon>Pezizomycotina</taxon>
        <taxon>Dothideomycetes</taxon>
        <taxon>Pleosporomycetidae</taxon>
        <taxon>Mytilinidiales</taxon>
        <taxon>Mytilinidiaceae</taxon>
        <taxon>Mytilinidion</taxon>
    </lineage>
</organism>
<proteinExistence type="predicted"/>
<name>A0A6A6Z3A4_9PEZI</name>
<evidence type="ECO:0000313" key="4">
    <source>
        <dbReference type="RefSeq" id="XP_033582117.1"/>
    </source>
</evidence>
<dbReference type="AlphaFoldDB" id="A0A6A6Z3A4"/>
<reference evidence="4" key="3">
    <citation type="submission" date="2025-04" db="UniProtKB">
        <authorList>
            <consortium name="RefSeq"/>
        </authorList>
    </citation>
    <scope>IDENTIFICATION</scope>
    <source>
        <strain evidence="4">CBS 304.34</strain>
    </source>
</reference>
<feature type="chain" id="PRO_5044629540" evidence="1">
    <location>
        <begin position="19"/>
        <end position="84"/>
    </location>
</feature>